<dbReference type="Gene3D" id="3.40.1440.10">
    <property type="entry name" value="GIY-YIG endonuclease"/>
    <property type="match status" value="1"/>
</dbReference>
<dbReference type="eggNOG" id="COG2827">
    <property type="taxonomic scope" value="Bacteria"/>
</dbReference>
<accession>F4C206</accession>
<name>F4C206_SPHS2</name>
<dbReference type="AlphaFoldDB" id="F4C206"/>
<evidence type="ECO:0008006" key="2">
    <source>
        <dbReference type="Google" id="ProtNLM"/>
    </source>
</evidence>
<dbReference type="PATRIC" id="fig|743722.3.peg.3327"/>
<reference evidence="1" key="1">
    <citation type="submission" date="2011-03" db="EMBL/GenBank/DDBJ databases">
        <title>Complete sequence of Sphingobacterium sp. 21.</title>
        <authorList>
            <consortium name="US DOE Joint Genome Institute"/>
            <person name="Lucas S."/>
            <person name="Copeland A."/>
            <person name="Lapidus A."/>
            <person name="Cheng J.-F."/>
            <person name="Goodwin L."/>
            <person name="Pitluck S."/>
            <person name="Davenport K."/>
            <person name="Detter J.C."/>
            <person name="Han C."/>
            <person name="Tapia R."/>
            <person name="Land M."/>
            <person name="Hauser L."/>
            <person name="Kyrpides N."/>
            <person name="Ivanova N."/>
            <person name="Ovchinnikova G."/>
            <person name="Pagani I."/>
            <person name="Siebers A.K."/>
            <person name="Allgaier M."/>
            <person name="Thelen M.P."/>
            <person name="Hugenholtz P."/>
            <person name="Woyke T."/>
        </authorList>
    </citation>
    <scope>NUCLEOTIDE SEQUENCE</scope>
    <source>
        <strain evidence="1">21</strain>
    </source>
</reference>
<evidence type="ECO:0000313" key="1">
    <source>
        <dbReference type="EMBL" id="ADZ79656.1"/>
    </source>
</evidence>
<protein>
    <recommendedName>
        <fullName evidence="2">GIY-YIG nuclease family protein</fullName>
    </recommendedName>
</protein>
<dbReference type="InterPro" id="IPR035901">
    <property type="entry name" value="GIY-YIG_endonuc_sf"/>
</dbReference>
<dbReference type="OrthoDB" id="795217at2"/>
<dbReference type="KEGG" id="shg:Sph21_3113"/>
<sequence>MKRFVYILTDCNRQYLHVGLTDDLFKTMTFYKEHRQLFFDTAAKVSRLVYFEEIDTEELGIARFNVLSAFTRSQKERLIRAKNKDWQDLSLCLGIDNLVANPQQPVRFSSMRAW</sequence>
<organism evidence="1">
    <name type="scientific">Sphingobacterium sp. (strain 21)</name>
    <dbReference type="NCBI Taxonomy" id="743722"/>
    <lineage>
        <taxon>Bacteria</taxon>
        <taxon>Pseudomonadati</taxon>
        <taxon>Bacteroidota</taxon>
        <taxon>Sphingobacteriia</taxon>
        <taxon>Sphingobacteriales</taxon>
        <taxon>Sphingobacteriaceae</taxon>
        <taxon>Sphingobacterium</taxon>
    </lineage>
</organism>
<dbReference type="CDD" id="cd10448">
    <property type="entry name" value="GIY-YIG_unchar_3"/>
    <property type="match status" value="1"/>
</dbReference>
<dbReference type="HOGENOM" id="CLU_135650_2_0_10"/>
<gene>
    <name evidence="1" type="ordered locus">Sph21_3113</name>
</gene>
<dbReference type="EMBL" id="CP002584">
    <property type="protein sequence ID" value="ADZ79656.1"/>
    <property type="molecule type" value="Genomic_DNA"/>
</dbReference>
<dbReference type="STRING" id="743722.Sph21_3113"/>
<proteinExistence type="predicted"/>